<dbReference type="AlphaFoldDB" id="D3VD76"/>
<dbReference type="HOGENOM" id="CLU_162538_0_1_6"/>
<gene>
    <name evidence="1" type="ordered locus">XNC1_1882</name>
</gene>
<dbReference type="KEGG" id="xne:XNC1_1882"/>
<dbReference type="Proteomes" id="UP000008075">
    <property type="component" value="Chromosome"/>
</dbReference>
<protein>
    <recommendedName>
        <fullName evidence="3">Oxidoreductase</fullName>
    </recommendedName>
</protein>
<dbReference type="PANTHER" id="PTHR35175:SF1">
    <property type="entry name" value="OXIDOREDUCTASE"/>
    <property type="match status" value="1"/>
</dbReference>
<keyword evidence="2" id="KW-1185">Reference proteome</keyword>
<evidence type="ECO:0000313" key="2">
    <source>
        <dbReference type="Proteomes" id="UP000008075"/>
    </source>
</evidence>
<evidence type="ECO:0008006" key="3">
    <source>
        <dbReference type="Google" id="ProtNLM"/>
    </source>
</evidence>
<name>D3VD76_XENNA</name>
<dbReference type="EMBL" id="FN667742">
    <property type="protein sequence ID" value="CBJ89942.1"/>
    <property type="molecule type" value="Genomic_DNA"/>
</dbReference>
<evidence type="ECO:0000313" key="1">
    <source>
        <dbReference type="EMBL" id="CBJ89942.1"/>
    </source>
</evidence>
<reference evidence="1 2" key="1">
    <citation type="journal article" date="2011" name="PLoS ONE">
        <title>The entomopathogenic bacterial endosymbionts xenorhabdus and photorhabdus: convergent lifestyles from divergent genomes.</title>
        <authorList>
            <person name="Chaston J.M."/>
            <person name="Suen G."/>
            <person name="Tucker S.L."/>
            <person name="Andersen A.W."/>
            <person name="Bhasin A."/>
            <person name="Bode E."/>
            <person name="Bode H.B."/>
            <person name="Brachmann A.O."/>
            <person name="Cowles C.E."/>
            <person name="Cowles K.N."/>
            <person name="Darby C."/>
            <person name="de Leon L."/>
            <person name="Drace K."/>
            <person name="Du Z."/>
            <person name="Givaudan A."/>
            <person name="Herbert Tran E.E."/>
            <person name="Jewell K.A."/>
            <person name="Knack J.J."/>
            <person name="Krasomil-Osterfeld K.C."/>
            <person name="Kukor R."/>
            <person name="Lanois A."/>
            <person name="Latreille P."/>
            <person name="Leimgruber N.K."/>
            <person name="Lipke C.M."/>
            <person name="Liu R."/>
            <person name="Lu X."/>
            <person name="Martens E.C."/>
            <person name="Marri P.R."/>
            <person name="Medigue C."/>
            <person name="Menard M.L."/>
            <person name="Miller N.M."/>
            <person name="Morales-Soto N."/>
            <person name="Norton S."/>
            <person name="Ogier J.C."/>
            <person name="Orchard S.S."/>
            <person name="Park D."/>
            <person name="Park Y."/>
            <person name="Qurollo B.A."/>
            <person name="Sugar D.R."/>
            <person name="Richards G.R."/>
            <person name="Rouy Z."/>
            <person name="Slominski B."/>
            <person name="Slominski K."/>
            <person name="Snyder H."/>
            <person name="Tjaden B.C."/>
            <person name="van der Hoeven R."/>
            <person name="Welch R.D."/>
            <person name="Wheeler C."/>
            <person name="Xiang B."/>
            <person name="Barbazuk B."/>
            <person name="Gaudriault S."/>
            <person name="Goodner B."/>
            <person name="Slater S.C."/>
            <person name="Forst S."/>
            <person name="Goldman B.S."/>
            <person name="Goodrich-Blair H."/>
        </authorList>
    </citation>
    <scope>NUCLEOTIDE SEQUENCE [LARGE SCALE GENOMIC DNA]</scope>
    <source>
        <strain evidence="2">ATCC 19061 / DSM 3370 / CCUG 14189 / LMG 1036 / NCIMB 9965 / AN6</strain>
    </source>
</reference>
<sequence length="84" mass="10189">MQEDEMSEQLEFFVIPNPCQGICESDSRGFCRGCYRSREERFTWMKLSDSEKRKILRLCHQRYLRILKIKETIEDIIPNQPKLF</sequence>
<dbReference type="InterPro" id="IPR010710">
    <property type="entry name" value="DUF1289"/>
</dbReference>
<dbReference type="Pfam" id="PF06945">
    <property type="entry name" value="DUF1289"/>
    <property type="match status" value="1"/>
</dbReference>
<accession>D3VD76</accession>
<proteinExistence type="predicted"/>
<dbReference type="eggNOG" id="COG3313">
    <property type="taxonomic scope" value="Bacteria"/>
</dbReference>
<dbReference type="STRING" id="406817.XNC1_1882"/>
<organism evidence="1 2">
    <name type="scientific">Xenorhabdus nematophila (strain ATCC 19061 / DSM 3370 / CCUG 14189 / LMG 1036 / NCIMB 9965 / AN6)</name>
    <dbReference type="NCBI Taxonomy" id="406817"/>
    <lineage>
        <taxon>Bacteria</taxon>
        <taxon>Pseudomonadati</taxon>
        <taxon>Pseudomonadota</taxon>
        <taxon>Gammaproteobacteria</taxon>
        <taxon>Enterobacterales</taxon>
        <taxon>Morganellaceae</taxon>
        <taxon>Xenorhabdus</taxon>
    </lineage>
</organism>
<dbReference type="PANTHER" id="PTHR35175">
    <property type="entry name" value="DUF1289 DOMAIN-CONTAINING PROTEIN"/>
    <property type="match status" value="1"/>
</dbReference>